<dbReference type="Proteomes" id="UP001151760">
    <property type="component" value="Unassembled WGS sequence"/>
</dbReference>
<evidence type="ECO:0000313" key="4">
    <source>
        <dbReference type="Proteomes" id="UP001151760"/>
    </source>
</evidence>
<name>A0ABQ5CDJ5_9ASTR</name>
<feature type="region of interest" description="Disordered" evidence="2">
    <location>
        <begin position="90"/>
        <end position="120"/>
    </location>
</feature>
<feature type="coiled-coil region" evidence="1">
    <location>
        <begin position="4"/>
        <end position="31"/>
    </location>
</feature>
<sequence length="120" mass="13223">MAQVHLLQSQKQELEKSKLKAEAEVVLMKTKLSYPDTNQLTKLLFLHLPSQVSLVQEKLKTLDSLLSLLQKVTHTLNSFSTMVDNASRATSMNVPSAGQATASPAEGEKNTKDAGYKPKR</sequence>
<keyword evidence="1" id="KW-0175">Coiled coil</keyword>
<protein>
    <submittedName>
        <fullName evidence="3">Uncharacterized protein</fullName>
    </submittedName>
</protein>
<reference evidence="3" key="2">
    <citation type="submission" date="2022-01" db="EMBL/GenBank/DDBJ databases">
        <authorList>
            <person name="Yamashiro T."/>
            <person name="Shiraishi A."/>
            <person name="Satake H."/>
            <person name="Nakayama K."/>
        </authorList>
    </citation>
    <scope>NUCLEOTIDE SEQUENCE</scope>
</reference>
<comment type="caution">
    <text evidence="3">The sequence shown here is derived from an EMBL/GenBank/DDBJ whole genome shotgun (WGS) entry which is preliminary data.</text>
</comment>
<evidence type="ECO:0000313" key="3">
    <source>
        <dbReference type="EMBL" id="GJT24183.1"/>
    </source>
</evidence>
<dbReference type="EMBL" id="BQNB010014115">
    <property type="protein sequence ID" value="GJT24183.1"/>
    <property type="molecule type" value="Genomic_DNA"/>
</dbReference>
<keyword evidence="4" id="KW-1185">Reference proteome</keyword>
<feature type="compositionally biased region" description="Basic and acidic residues" evidence="2">
    <location>
        <begin position="106"/>
        <end position="120"/>
    </location>
</feature>
<evidence type="ECO:0000256" key="1">
    <source>
        <dbReference type="SAM" id="Coils"/>
    </source>
</evidence>
<organism evidence="3 4">
    <name type="scientific">Tanacetum coccineum</name>
    <dbReference type="NCBI Taxonomy" id="301880"/>
    <lineage>
        <taxon>Eukaryota</taxon>
        <taxon>Viridiplantae</taxon>
        <taxon>Streptophyta</taxon>
        <taxon>Embryophyta</taxon>
        <taxon>Tracheophyta</taxon>
        <taxon>Spermatophyta</taxon>
        <taxon>Magnoliopsida</taxon>
        <taxon>eudicotyledons</taxon>
        <taxon>Gunneridae</taxon>
        <taxon>Pentapetalae</taxon>
        <taxon>asterids</taxon>
        <taxon>campanulids</taxon>
        <taxon>Asterales</taxon>
        <taxon>Asteraceae</taxon>
        <taxon>Asteroideae</taxon>
        <taxon>Anthemideae</taxon>
        <taxon>Anthemidinae</taxon>
        <taxon>Tanacetum</taxon>
    </lineage>
</organism>
<feature type="compositionally biased region" description="Polar residues" evidence="2">
    <location>
        <begin position="90"/>
        <end position="102"/>
    </location>
</feature>
<evidence type="ECO:0000256" key="2">
    <source>
        <dbReference type="SAM" id="MobiDB-lite"/>
    </source>
</evidence>
<accession>A0ABQ5CDJ5</accession>
<proteinExistence type="predicted"/>
<reference evidence="3" key="1">
    <citation type="journal article" date="2022" name="Int. J. Mol. Sci.">
        <title>Draft Genome of Tanacetum Coccineum: Genomic Comparison of Closely Related Tanacetum-Family Plants.</title>
        <authorList>
            <person name="Yamashiro T."/>
            <person name="Shiraishi A."/>
            <person name="Nakayama K."/>
            <person name="Satake H."/>
        </authorList>
    </citation>
    <scope>NUCLEOTIDE SEQUENCE</scope>
</reference>
<gene>
    <name evidence="3" type="ORF">Tco_0894120</name>
</gene>